<feature type="transmembrane region" description="Helical" evidence="8">
    <location>
        <begin position="967"/>
        <end position="986"/>
    </location>
</feature>
<feature type="transmembrane region" description="Helical" evidence="8">
    <location>
        <begin position="468"/>
        <end position="489"/>
    </location>
</feature>
<feature type="transmembrane region" description="Helical" evidence="8">
    <location>
        <begin position="105"/>
        <end position="125"/>
    </location>
</feature>
<keyword evidence="3 8" id="KW-1133">Transmembrane helix</keyword>
<feature type="transmembrane region" description="Helical" evidence="8">
    <location>
        <begin position="495"/>
        <end position="525"/>
    </location>
</feature>
<feature type="compositionally biased region" description="Basic and acidic residues" evidence="7">
    <location>
        <begin position="66"/>
        <end position="83"/>
    </location>
</feature>
<dbReference type="Pfam" id="PF12349">
    <property type="entry name" value="Sterol-sensing"/>
    <property type="match status" value="1"/>
</dbReference>
<dbReference type="EMBL" id="JAODUP010000162">
    <property type="protein sequence ID" value="KAK2158902.1"/>
    <property type="molecule type" value="Genomic_DNA"/>
</dbReference>
<evidence type="ECO:0000256" key="4">
    <source>
        <dbReference type="ARBA" id="ARBA00023136"/>
    </source>
</evidence>
<dbReference type="InterPro" id="IPR052081">
    <property type="entry name" value="Dispatched_Hh_regulator"/>
</dbReference>
<evidence type="ECO:0000256" key="5">
    <source>
        <dbReference type="ARBA" id="ARBA00023180"/>
    </source>
</evidence>
<sequence>MSNKQLQVKTVSRDVEMTKVDTDLDPMKGGHVNPVNVLLDENGSIEPPKVVMANGEGTEYPNKSPEVSEKETASEEDAEVLKKREAKRNREPLLYCKIICNWTKLSFGLTLAGHIFFVLITVILMKTGYDILPITFDRLPLDIKDNVDYLRDMAWTHRDDEDNKDLVKRQSYSGGSSTESERTTITDVVEICFEIPGGNVFTKENLKALEEAENNFFNNERFQKSFCLLDDGGACKKPRSIIRYFDGTFSAMDPAFYDPEFDNIALVLAKANSNRLINEKLQYHLGKDATITADEARSSITRSAIMVGSPLSGYATSADREDEQLDVIKEFMLDVFKPLGDRYFKDGVGAMDFFYNSVTIISVTITGQVKKDMALAIGSLNFIVLFMIGHIRSLWIALFAAMSIVTSFFGANLFYRTILDYRYFGIFHVLALFIILGIGADDVFVFVDTWKDTAHHRYASLAHRMSDCYRKASLAMMFTSLTTAQAFIVSATSPFLGIGTFGVFAGILVFVNYVSVIVFLPTVVVMYHKYFEKYKCCCCGSSGAGGGGNQDTVVVPVGGSGSDGLAEERRKNRLVRFFRGRYYDFVTHRIAKWVILALFGVMTTVFVYFATTVKVNEEEVKFLKDDTNIGKYLTKRNTAFSTVASSETLEIVIAWGLREQDLSECHHTDAKCTGKTVWDDTFNVNSPEAQEALLEFCRTLKTLPDETIEKLHIRRNINNGKPEVDCFIDVMYDFMQNEGSRVVNNKARYPNDTDLSLPITKNKVDIITKNNNNIYTVPLDGDFDHYFEIAMSFWLYNGFLPNDVSGIQLYDYGYLLGEAEYKPYTVSTNVGVEPMNFTYKYGTKLRYAGVTTTTTLMTSSMGYPKGLPIRDAWEEFVSGEVAKMPTPLKGGFQIGPRAWHWFKVQETLTSSAVLGIVIGLCVALPLLILATSNIILGLMATLSIICVTVGVLAVIPMAGWKLGVLESLNLVLVVGLSVDYVVHLAEGYSRSVHEHRLGRTRDMLEEVGISVVSGALTTIGASVFLLFAEILFFAQFGIFMFCTIFFSISYALVFFVTLVAIIGPQKEFGSLKPIYRWFGSKCCRKRSN</sequence>
<feature type="transmembrane region" description="Helical" evidence="8">
    <location>
        <begin position="421"/>
        <end position="447"/>
    </location>
</feature>
<name>A0AAD9N6H5_9ANNE</name>
<evidence type="ECO:0000313" key="11">
    <source>
        <dbReference type="Proteomes" id="UP001208570"/>
    </source>
</evidence>
<proteinExistence type="inferred from homology"/>
<feature type="compositionally biased region" description="Polar residues" evidence="7">
    <location>
        <begin position="1"/>
        <end position="10"/>
    </location>
</feature>
<dbReference type="InterPro" id="IPR000731">
    <property type="entry name" value="SSD"/>
</dbReference>
<dbReference type="Proteomes" id="UP001208570">
    <property type="component" value="Unassembled WGS sequence"/>
</dbReference>
<feature type="region of interest" description="Disordered" evidence="7">
    <location>
        <begin position="1"/>
        <end position="32"/>
    </location>
</feature>
<accession>A0AAD9N6H5</accession>
<dbReference type="SUPFAM" id="SSF82866">
    <property type="entry name" value="Multidrug efflux transporter AcrB transmembrane domain"/>
    <property type="match status" value="2"/>
</dbReference>
<gene>
    <name evidence="10" type="ORF">LSH36_162g08051</name>
</gene>
<dbReference type="Pfam" id="PF03176">
    <property type="entry name" value="MMPL"/>
    <property type="match status" value="1"/>
</dbReference>
<keyword evidence="11" id="KW-1185">Reference proteome</keyword>
<dbReference type="Gene3D" id="1.20.1640.10">
    <property type="entry name" value="Multidrug efflux transporter AcrB transmembrane domain"/>
    <property type="match status" value="2"/>
</dbReference>
<protein>
    <recommendedName>
        <fullName evidence="9">SSD domain-containing protein</fullName>
    </recommendedName>
</protein>
<dbReference type="GO" id="GO:0016020">
    <property type="term" value="C:membrane"/>
    <property type="evidence" value="ECO:0007669"/>
    <property type="project" value="UniProtKB-SubCell"/>
</dbReference>
<feature type="domain" description="SSD" evidence="9">
    <location>
        <begin position="433"/>
        <end position="526"/>
    </location>
</feature>
<evidence type="ECO:0000256" key="1">
    <source>
        <dbReference type="ARBA" id="ARBA00004141"/>
    </source>
</evidence>
<evidence type="ECO:0000256" key="7">
    <source>
        <dbReference type="SAM" id="MobiDB-lite"/>
    </source>
</evidence>
<dbReference type="PROSITE" id="PS50156">
    <property type="entry name" value="SSD"/>
    <property type="match status" value="2"/>
</dbReference>
<dbReference type="InterPro" id="IPR053958">
    <property type="entry name" value="HMGCR/SNAP/NPC1-like_SSD"/>
</dbReference>
<reference evidence="10" key="1">
    <citation type="journal article" date="2023" name="Mol. Biol. Evol.">
        <title>Third-Generation Sequencing Reveals the Adaptive Role of the Epigenome in Three Deep-Sea Polychaetes.</title>
        <authorList>
            <person name="Perez M."/>
            <person name="Aroh O."/>
            <person name="Sun Y."/>
            <person name="Lan Y."/>
            <person name="Juniper S.K."/>
            <person name="Young C.R."/>
            <person name="Angers B."/>
            <person name="Qian P.Y."/>
        </authorList>
    </citation>
    <scope>NUCLEOTIDE SEQUENCE</scope>
    <source>
        <strain evidence="10">P08H-3</strain>
    </source>
</reference>
<organism evidence="10 11">
    <name type="scientific">Paralvinella palmiformis</name>
    <dbReference type="NCBI Taxonomy" id="53620"/>
    <lineage>
        <taxon>Eukaryota</taxon>
        <taxon>Metazoa</taxon>
        <taxon>Spiralia</taxon>
        <taxon>Lophotrochozoa</taxon>
        <taxon>Annelida</taxon>
        <taxon>Polychaeta</taxon>
        <taxon>Sedentaria</taxon>
        <taxon>Canalipalpata</taxon>
        <taxon>Terebellida</taxon>
        <taxon>Terebelliformia</taxon>
        <taxon>Alvinellidae</taxon>
        <taxon>Paralvinella</taxon>
    </lineage>
</organism>
<evidence type="ECO:0000256" key="8">
    <source>
        <dbReference type="SAM" id="Phobius"/>
    </source>
</evidence>
<feature type="compositionally biased region" description="Basic and acidic residues" evidence="7">
    <location>
        <begin position="11"/>
        <end position="28"/>
    </location>
</feature>
<evidence type="ECO:0000256" key="6">
    <source>
        <dbReference type="ARBA" id="ARBA00038046"/>
    </source>
</evidence>
<dbReference type="InterPro" id="IPR004869">
    <property type="entry name" value="MMPL_dom"/>
</dbReference>
<evidence type="ECO:0000259" key="9">
    <source>
        <dbReference type="PROSITE" id="PS50156"/>
    </source>
</evidence>
<keyword evidence="4 8" id="KW-0472">Membrane</keyword>
<feature type="domain" description="SSD" evidence="9">
    <location>
        <begin position="932"/>
        <end position="1061"/>
    </location>
</feature>
<feature type="transmembrane region" description="Helical" evidence="8">
    <location>
        <begin position="1007"/>
        <end position="1032"/>
    </location>
</feature>
<keyword evidence="2 8" id="KW-0812">Transmembrane</keyword>
<feature type="transmembrane region" description="Helical" evidence="8">
    <location>
        <begin position="1038"/>
        <end position="1062"/>
    </location>
</feature>
<feature type="transmembrane region" description="Helical" evidence="8">
    <location>
        <begin position="912"/>
        <end position="929"/>
    </location>
</feature>
<feature type="transmembrane region" description="Helical" evidence="8">
    <location>
        <begin position="936"/>
        <end position="955"/>
    </location>
</feature>
<comment type="caution">
    <text evidence="10">The sequence shown here is derived from an EMBL/GenBank/DDBJ whole genome shotgun (WGS) entry which is preliminary data.</text>
</comment>
<evidence type="ECO:0000256" key="3">
    <source>
        <dbReference type="ARBA" id="ARBA00022989"/>
    </source>
</evidence>
<comment type="similarity">
    <text evidence="6">Belongs to the dispatched family.</text>
</comment>
<comment type="subcellular location">
    <subcellularLocation>
        <location evidence="1">Membrane</location>
        <topology evidence="1">Multi-pass membrane protein</topology>
    </subcellularLocation>
</comment>
<feature type="region of interest" description="Disordered" evidence="7">
    <location>
        <begin position="47"/>
        <end position="83"/>
    </location>
</feature>
<dbReference type="GO" id="GO:0022857">
    <property type="term" value="F:transmembrane transporter activity"/>
    <property type="evidence" value="ECO:0007669"/>
    <property type="project" value="TreeGrafter"/>
</dbReference>
<dbReference type="PANTHER" id="PTHR45951:SF7">
    <property type="entry name" value="SSD DOMAIN-CONTAINING PROTEIN"/>
    <property type="match status" value="1"/>
</dbReference>
<keyword evidence="5" id="KW-0325">Glycoprotein</keyword>
<evidence type="ECO:0000256" key="2">
    <source>
        <dbReference type="ARBA" id="ARBA00022692"/>
    </source>
</evidence>
<evidence type="ECO:0000313" key="10">
    <source>
        <dbReference type="EMBL" id="KAK2158902.1"/>
    </source>
</evidence>
<feature type="transmembrane region" description="Helical" evidence="8">
    <location>
        <begin position="590"/>
        <end position="610"/>
    </location>
</feature>
<dbReference type="AlphaFoldDB" id="A0AAD9N6H5"/>
<feature type="transmembrane region" description="Helical" evidence="8">
    <location>
        <begin position="396"/>
        <end position="415"/>
    </location>
</feature>
<dbReference type="PANTHER" id="PTHR45951">
    <property type="entry name" value="PROTEIN DISPATCHED-RELATED"/>
    <property type="match status" value="1"/>
</dbReference>